<dbReference type="InterPro" id="IPR002110">
    <property type="entry name" value="Ankyrin_rpt"/>
</dbReference>
<dbReference type="OrthoDB" id="539213at2759"/>
<feature type="repeat" description="ANK" evidence="3">
    <location>
        <begin position="10"/>
        <end position="43"/>
    </location>
</feature>
<sequence>EVDINIEDSKGRTPLSQAAAGGHGAVVKLLLEKRGADVNIQDHRGCTPLSQAAANGHEVVVKLL</sequence>
<dbReference type="GO" id="GO:0085020">
    <property type="term" value="P:protein K6-linked ubiquitination"/>
    <property type="evidence" value="ECO:0007669"/>
    <property type="project" value="TreeGrafter"/>
</dbReference>
<reference evidence="4" key="1">
    <citation type="journal article" date="2020" name="Stud. Mycol.">
        <title>101 Dothideomycetes genomes: a test case for predicting lifestyles and emergence of pathogens.</title>
        <authorList>
            <person name="Haridas S."/>
            <person name="Albert R."/>
            <person name="Binder M."/>
            <person name="Bloem J."/>
            <person name="Labutti K."/>
            <person name="Salamov A."/>
            <person name="Andreopoulos B."/>
            <person name="Baker S."/>
            <person name="Barry K."/>
            <person name="Bills G."/>
            <person name="Bluhm B."/>
            <person name="Cannon C."/>
            <person name="Castanera R."/>
            <person name="Culley D."/>
            <person name="Daum C."/>
            <person name="Ezra D."/>
            <person name="Gonzalez J."/>
            <person name="Henrissat B."/>
            <person name="Kuo A."/>
            <person name="Liang C."/>
            <person name="Lipzen A."/>
            <person name="Lutzoni F."/>
            <person name="Magnuson J."/>
            <person name="Mondo S."/>
            <person name="Nolan M."/>
            <person name="Ohm R."/>
            <person name="Pangilinan J."/>
            <person name="Park H.-J."/>
            <person name="Ramirez L."/>
            <person name="Alfaro M."/>
            <person name="Sun H."/>
            <person name="Tritt A."/>
            <person name="Yoshinaga Y."/>
            <person name="Zwiers L.-H."/>
            <person name="Turgeon B."/>
            <person name="Goodwin S."/>
            <person name="Spatafora J."/>
            <person name="Crous P."/>
            <person name="Grigoriev I."/>
        </authorList>
    </citation>
    <scope>NUCLEOTIDE SEQUENCE</scope>
    <source>
        <strain evidence="4">CBS 207.26</strain>
    </source>
</reference>
<evidence type="ECO:0000313" key="5">
    <source>
        <dbReference type="Proteomes" id="UP000800200"/>
    </source>
</evidence>
<evidence type="ECO:0000256" key="1">
    <source>
        <dbReference type="ARBA" id="ARBA00022737"/>
    </source>
</evidence>
<dbReference type="AlphaFoldDB" id="A0A6A6DJ77"/>
<feature type="non-terminal residue" evidence="4">
    <location>
        <position position="64"/>
    </location>
</feature>
<feature type="non-terminal residue" evidence="4">
    <location>
        <position position="1"/>
    </location>
</feature>
<dbReference type="InterPro" id="IPR036770">
    <property type="entry name" value="Ankyrin_rpt-contain_sf"/>
</dbReference>
<evidence type="ECO:0000313" key="4">
    <source>
        <dbReference type="EMBL" id="KAF2177990.1"/>
    </source>
</evidence>
<keyword evidence="2 3" id="KW-0040">ANK repeat</keyword>
<keyword evidence="5" id="KW-1185">Reference proteome</keyword>
<dbReference type="PROSITE" id="PS50297">
    <property type="entry name" value="ANK_REP_REGION"/>
    <property type="match status" value="2"/>
</dbReference>
<accession>A0A6A6DJ77</accession>
<dbReference type="PANTHER" id="PTHR24171">
    <property type="entry name" value="ANKYRIN REPEAT DOMAIN-CONTAINING PROTEIN 39-RELATED"/>
    <property type="match status" value="1"/>
</dbReference>
<proteinExistence type="predicted"/>
<dbReference type="Proteomes" id="UP000800200">
    <property type="component" value="Unassembled WGS sequence"/>
</dbReference>
<dbReference type="PROSITE" id="PS50088">
    <property type="entry name" value="ANK_REPEAT"/>
    <property type="match status" value="2"/>
</dbReference>
<dbReference type="GO" id="GO:0004842">
    <property type="term" value="F:ubiquitin-protein transferase activity"/>
    <property type="evidence" value="ECO:0007669"/>
    <property type="project" value="TreeGrafter"/>
</dbReference>
<dbReference type="EMBL" id="ML994680">
    <property type="protein sequence ID" value="KAF2177990.1"/>
    <property type="molecule type" value="Genomic_DNA"/>
</dbReference>
<protein>
    <submittedName>
        <fullName evidence="4">Ankyrin</fullName>
    </submittedName>
</protein>
<evidence type="ECO:0000256" key="2">
    <source>
        <dbReference type="ARBA" id="ARBA00023043"/>
    </source>
</evidence>
<feature type="repeat" description="ANK" evidence="3">
    <location>
        <begin position="44"/>
        <end position="64"/>
    </location>
</feature>
<dbReference type="Pfam" id="PF12796">
    <property type="entry name" value="Ank_2"/>
    <property type="match status" value="1"/>
</dbReference>
<organism evidence="4 5">
    <name type="scientific">Zopfia rhizophila CBS 207.26</name>
    <dbReference type="NCBI Taxonomy" id="1314779"/>
    <lineage>
        <taxon>Eukaryota</taxon>
        <taxon>Fungi</taxon>
        <taxon>Dikarya</taxon>
        <taxon>Ascomycota</taxon>
        <taxon>Pezizomycotina</taxon>
        <taxon>Dothideomycetes</taxon>
        <taxon>Dothideomycetes incertae sedis</taxon>
        <taxon>Zopfiaceae</taxon>
        <taxon>Zopfia</taxon>
    </lineage>
</organism>
<dbReference type="Gene3D" id="1.25.40.20">
    <property type="entry name" value="Ankyrin repeat-containing domain"/>
    <property type="match status" value="1"/>
</dbReference>
<dbReference type="PANTHER" id="PTHR24171:SF8">
    <property type="entry name" value="BRCA1-ASSOCIATED RING DOMAIN PROTEIN 1"/>
    <property type="match status" value="1"/>
</dbReference>
<dbReference type="SUPFAM" id="SSF48403">
    <property type="entry name" value="Ankyrin repeat"/>
    <property type="match status" value="1"/>
</dbReference>
<name>A0A6A6DJ77_9PEZI</name>
<gene>
    <name evidence="4" type="ORF">K469DRAFT_528396</name>
</gene>
<keyword evidence="1" id="KW-0677">Repeat</keyword>
<evidence type="ECO:0000256" key="3">
    <source>
        <dbReference type="PROSITE-ProRule" id="PRU00023"/>
    </source>
</evidence>